<dbReference type="Proteomes" id="UP000321764">
    <property type="component" value="Unassembled WGS sequence"/>
</dbReference>
<protein>
    <submittedName>
        <fullName evidence="2">DUF3137 domain-containing protein</fullName>
    </submittedName>
</protein>
<proteinExistence type="predicted"/>
<dbReference type="RefSeq" id="WP_147714903.1">
    <property type="nucleotide sequence ID" value="NZ_VKAD01000003.1"/>
</dbReference>
<dbReference type="EMBL" id="VKAD01000003">
    <property type="protein sequence ID" value="TXR51408.1"/>
    <property type="molecule type" value="Genomic_DNA"/>
</dbReference>
<evidence type="ECO:0000313" key="2">
    <source>
        <dbReference type="EMBL" id="TXR51408.1"/>
    </source>
</evidence>
<evidence type="ECO:0000256" key="1">
    <source>
        <dbReference type="SAM" id="Phobius"/>
    </source>
</evidence>
<keyword evidence="1" id="KW-1133">Transmembrane helix</keyword>
<organism evidence="2 3">
    <name type="scientific">Reinekea thalattae</name>
    <dbReference type="NCBI Taxonomy" id="2593301"/>
    <lineage>
        <taxon>Bacteria</taxon>
        <taxon>Pseudomonadati</taxon>
        <taxon>Pseudomonadota</taxon>
        <taxon>Gammaproteobacteria</taxon>
        <taxon>Oceanospirillales</taxon>
        <taxon>Saccharospirillaceae</taxon>
        <taxon>Reinekea</taxon>
    </lineage>
</organism>
<dbReference type="AlphaFoldDB" id="A0A5C8Z2D2"/>
<keyword evidence="3" id="KW-1185">Reference proteome</keyword>
<gene>
    <name evidence="2" type="ORF">FME95_12845</name>
</gene>
<dbReference type="OrthoDB" id="6638271at2"/>
<evidence type="ECO:0000313" key="3">
    <source>
        <dbReference type="Proteomes" id="UP000321764"/>
    </source>
</evidence>
<feature type="transmembrane region" description="Helical" evidence="1">
    <location>
        <begin position="78"/>
        <end position="98"/>
    </location>
</feature>
<keyword evidence="1" id="KW-0472">Membrane</keyword>
<sequence>MSNSAIKQLLKSIDKQLDQATSSEDVLNAVSLAVSFGAPVRFNYFKPILIGCVLLLIAIGLLTYGFQYEPSDATDAAVLVGMLLFIAGIVPMVVAGLAKKRLRKVSDKAFQIDSLLDNKLSKQAAPSARELAQQYTEFNQGNHKREIWDWYRGEYEGSEHSFHYFYYRFHYVDRRRETYTTTNSKGETVTKTRIVYDHYDRYGLIMPYEFAKNLHIVSRGMRGDYEKKYKTDSLVFNKDLTVYCDDDLDAAKFFKPSIIVAFEDFGKEFKRINLEIPDNGNLCLSFDNSDLLNGTREKDLTEPQAFYDELAGHTDLVKLNTALEFIHQVMKHTDSNF</sequence>
<keyword evidence="1" id="KW-0812">Transmembrane</keyword>
<comment type="caution">
    <text evidence="2">The sequence shown here is derived from an EMBL/GenBank/DDBJ whole genome shotgun (WGS) entry which is preliminary data.</text>
</comment>
<reference evidence="2 3" key="1">
    <citation type="submission" date="2019-07" db="EMBL/GenBank/DDBJ databases">
        <title>Reinekea sp. strain SSH23 genome sequencing and assembly.</title>
        <authorList>
            <person name="Kim I."/>
        </authorList>
    </citation>
    <scope>NUCLEOTIDE SEQUENCE [LARGE SCALE GENOMIC DNA]</scope>
    <source>
        <strain evidence="2 3">SSH23</strain>
    </source>
</reference>
<feature type="transmembrane region" description="Helical" evidence="1">
    <location>
        <begin position="48"/>
        <end position="66"/>
    </location>
</feature>
<name>A0A5C8Z2D2_9GAMM</name>
<accession>A0A5C8Z2D2</accession>